<feature type="compositionally biased region" description="Polar residues" evidence="1">
    <location>
        <begin position="99"/>
        <end position="109"/>
    </location>
</feature>
<sequence>MLVTTRSEVQPMRCPRCGNEISPGEAFCGQCGAPSVPSSHETQMVNRSSLSHGLPGPENTRSPLRPSQSNLYNPRTQIPPEQQSFNNRSSARYPAFGPNQPSSINNRSSARYPALGSGQSGQFTNRSSARYPTPGASQPSSINNRSSARYPAFGPAQQAFGQNPQSSLSNPNQRTGFYHDATEALELPPTTTGRLSPQGYQQSQAPGTSVPHSPSWPGIQAMPAAYGSQSQHFQASVGNYAPPVQPQPPVTPGVGYDYSNYGSFPSRAQKSSSSPTALIICVTILVLVISTVGLTALFIKNSSQGQNTAAAPTTTAVATTAPEATPTMQPSPTEQPSPTAMPSPSAVPTVPADNGFLWCGSECTGYGFSTEYPANWQPGAAANNTGVQFSNPAQPNTYAAFKAPGPTSSPASDIVSNDLQENFASQQGYTPPTSMSTTTISGETWATTVAYYQGDTEKERVAIYATVHQGSAYIIELQAPDSSFDSINTQFFSNMLSRYQFITGTPTA</sequence>
<dbReference type="Pfam" id="PF13240">
    <property type="entry name" value="Zn_Ribbon_1"/>
    <property type="match status" value="1"/>
</dbReference>
<dbReference type="AlphaFoldDB" id="A0A4P6JRH8"/>
<proteinExistence type="predicted"/>
<feature type="compositionally biased region" description="Polar residues" evidence="1">
    <location>
        <begin position="120"/>
        <end position="147"/>
    </location>
</feature>
<feature type="transmembrane region" description="Helical" evidence="2">
    <location>
        <begin position="277"/>
        <end position="299"/>
    </location>
</feature>
<feature type="region of interest" description="Disordered" evidence="1">
    <location>
        <begin position="188"/>
        <end position="213"/>
    </location>
</feature>
<feature type="region of interest" description="Disordered" evidence="1">
    <location>
        <begin position="320"/>
        <end position="347"/>
    </location>
</feature>
<protein>
    <submittedName>
        <fullName evidence="4">Zinc ribbon domain-containing protein</fullName>
    </submittedName>
</protein>
<dbReference type="InterPro" id="IPR026870">
    <property type="entry name" value="Zinc_ribbon_dom"/>
</dbReference>
<feature type="compositionally biased region" description="Polar residues" evidence="1">
    <location>
        <begin position="59"/>
        <end position="90"/>
    </location>
</feature>
<keyword evidence="2" id="KW-0472">Membrane</keyword>
<keyword evidence="2" id="KW-1133">Transmembrane helix</keyword>
<gene>
    <name evidence="4" type="ORF">EPA93_19540</name>
</gene>
<dbReference type="KEGG" id="kbs:EPA93_19540"/>
<name>A0A4P6JRH8_KTERU</name>
<feature type="compositionally biased region" description="Polar residues" evidence="1">
    <location>
        <begin position="159"/>
        <end position="175"/>
    </location>
</feature>
<dbReference type="Gene3D" id="3.40.1000.10">
    <property type="entry name" value="Mog1/PsbP, alpha/beta/alpha sandwich"/>
    <property type="match status" value="1"/>
</dbReference>
<reference evidence="4 5" key="1">
    <citation type="submission" date="2019-01" db="EMBL/GenBank/DDBJ databases">
        <title>Ktedonosporobacter rubrisoli SCAWS-G2.</title>
        <authorList>
            <person name="Huang Y."/>
            <person name="Yan B."/>
        </authorList>
    </citation>
    <scope>NUCLEOTIDE SEQUENCE [LARGE SCALE GENOMIC DNA]</scope>
    <source>
        <strain evidence="4 5">SCAWS-G2</strain>
    </source>
</reference>
<evidence type="ECO:0000313" key="5">
    <source>
        <dbReference type="Proteomes" id="UP000290365"/>
    </source>
</evidence>
<dbReference type="OrthoDB" id="152470at2"/>
<keyword evidence="2" id="KW-0812">Transmembrane</keyword>
<feature type="domain" description="Zinc-ribbon" evidence="3">
    <location>
        <begin position="14"/>
        <end position="34"/>
    </location>
</feature>
<evidence type="ECO:0000256" key="1">
    <source>
        <dbReference type="SAM" id="MobiDB-lite"/>
    </source>
</evidence>
<accession>A0A4P6JRH8</accession>
<evidence type="ECO:0000256" key="2">
    <source>
        <dbReference type="SAM" id="Phobius"/>
    </source>
</evidence>
<feature type="region of interest" description="Disordered" evidence="1">
    <location>
        <begin position="33"/>
        <end position="175"/>
    </location>
</feature>
<feature type="compositionally biased region" description="Polar residues" evidence="1">
    <location>
        <begin position="36"/>
        <end position="51"/>
    </location>
</feature>
<feature type="compositionally biased region" description="Polar residues" evidence="1">
    <location>
        <begin position="189"/>
        <end position="212"/>
    </location>
</feature>
<dbReference type="EMBL" id="CP035758">
    <property type="protein sequence ID" value="QBD78069.1"/>
    <property type="molecule type" value="Genomic_DNA"/>
</dbReference>
<evidence type="ECO:0000259" key="3">
    <source>
        <dbReference type="Pfam" id="PF13240"/>
    </source>
</evidence>
<dbReference type="Proteomes" id="UP000290365">
    <property type="component" value="Chromosome"/>
</dbReference>
<evidence type="ECO:0000313" key="4">
    <source>
        <dbReference type="EMBL" id="QBD78069.1"/>
    </source>
</evidence>
<organism evidence="4 5">
    <name type="scientific">Ktedonosporobacter rubrisoli</name>
    <dbReference type="NCBI Taxonomy" id="2509675"/>
    <lineage>
        <taxon>Bacteria</taxon>
        <taxon>Bacillati</taxon>
        <taxon>Chloroflexota</taxon>
        <taxon>Ktedonobacteria</taxon>
        <taxon>Ktedonobacterales</taxon>
        <taxon>Ktedonosporobacteraceae</taxon>
        <taxon>Ktedonosporobacter</taxon>
    </lineage>
</organism>
<keyword evidence="5" id="KW-1185">Reference proteome</keyword>